<reference evidence="3" key="1">
    <citation type="submission" date="2021-08" db="EMBL/GenBank/DDBJ databases">
        <title>WGS assembly of Ceratopteris richardii.</title>
        <authorList>
            <person name="Marchant D.B."/>
            <person name="Chen G."/>
            <person name="Jenkins J."/>
            <person name="Shu S."/>
            <person name="Leebens-Mack J."/>
            <person name="Grimwood J."/>
            <person name="Schmutz J."/>
            <person name="Soltis P."/>
            <person name="Soltis D."/>
            <person name="Chen Z.-H."/>
        </authorList>
    </citation>
    <scope>NUCLEOTIDE SEQUENCE</scope>
    <source>
        <strain evidence="3">Whitten #5841</strain>
        <tissue evidence="3">Leaf</tissue>
    </source>
</reference>
<feature type="region of interest" description="Disordered" evidence="2">
    <location>
        <begin position="1021"/>
        <end position="1077"/>
    </location>
</feature>
<name>A0A8T2Q9R4_CERRI</name>
<comment type="caution">
    <text evidence="3">The sequence shown here is derived from an EMBL/GenBank/DDBJ whole genome shotgun (WGS) entry which is preliminary data.</text>
</comment>
<dbReference type="Proteomes" id="UP000825935">
    <property type="component" value="Chromosome 37"/>
</dbReference>
<dbReference type="PANTHER" id="PTHR31071:SF2">
    <property type="entry name" value="ACTIN CYTOSKELETON-REGULATORY COMPLEX PAN-LIKE PROTEIN"/>
    <property type="match status" value="1"/>
</dbReference>
<feature type="region of interest" description="Disordered" evidence="2">
    <location>
        <begin position="974"/>
        <end position="1007"/>
    </location>
</feature>
<feature type="compositionally biased region" description="Basic and acidic residues" evidence="2">
    <location>
        <begin position="993"/>
        <end position="1007"/>
    </location>
</feature>
<evidence type="ECO:0000256" key="1">
    <source>
        <dbReference type="SAM" id="Coils"/>
    </source>
</evidence>
<dbReference type="InterPro" id="IPR043424">
    <property type="entry name" value="BLT-like"/>
</dbReference>
<organism evidence="3 4">
    <name type="scientific">Ceratopteris richardii</name>
    <name type="common">Triangle waterfern</name>
    <dbReference type="NCBI Taxonomy" id="49495"/>
    <lineage>
        <taxon>Eukaryota</taxon>
        <taxon>Viridiplantae</taxon>
        <taxon>Streptophyta</taxon>
        <taxon>Embryophyta</taxon>
        <taxon>Tracheophyta</taxon>
        <taxon>Polypodiopsida</taxon>
        <taxon>Polypodiidae</taxon>
        <taxon>Polypodiales</taxon>
        <taxon>Pteridineae</taxon>
        <taxon>Pteridaceae</taxon>
        <taxon>Parkerioideae</taxon>
        <taxon>Ceratopteris</taxon>
    </lineage>
</organism>
<protein>
    <submittedName>
        <fullName evidence="3">Uncharacterized protein</fullName>
    </submittedName>
</protein>
<evidence type="ECO:0000313" key="4">
    <source>
        <dbReference type="Proteomes" id="UP000825935"/>
    </source>
</evidence>
<accession>A0A8T2Q9R4</accession>
<gene>
    <name evidence="3" type="ORF">KP509_37G047400</name>
</gene>
<dbReference type="SUPFAM" id="SSF144284">
    <property type="entry name" value="Sec2 N-terminal region"/>
    <property type="match status" value="1"/>
</dbReference>
<dbReference type="EMBL" id="CM035442">
    <property type="protein sequence ID" value="KAH7280001.1"/>
    <property type="molecule type" value="Genomic_DNA"/>
</dbReference>
<feature type="compositionally biased region" description="Basic and acidic residues" evidence="2">
    <location>
        <begin position="937"/>
        <end position="946"/>
    </location>
</feature>
<dbReference type="PANTHER" id="PTHR31071">
    <property type="entry name" value="GB|AAF24581.1"/>
    <property type="match status" value="1"/>
</dbReference>
<feature type="region of interest" description="Disordered" evidence="2">
    <location>
        <begin position="934"/>
        <end position="954"/>
    </location>
</feature>
<feature type="coiled-coil region" evidence="1">
    <location>
        <begin position="265"/>
        <end position="348"/>
    </location>
</feature>
<sequence>MQHDPHQCDRSHAGTIADVGKRCNTASRDYQAIALEFLPSWKFYENPFFLGGKLAPKYVSRYLNAPSDHSANSSISSSEACQSNAFTLAANRKSSQNLANSHTCLPTAATAGGGAPPDIPDNGFSKYIEHYSLLQAPGSMVPSDLVKVTPRLAPSASLNCFELQLDCQDPSAKASAEELHVSRLKTSMAACSIQTTLANILQRMCIIEDNQSRCNAIISKLRVEMENALSRIQELEFSHESVLREINSLLQRFGKQISTSRRREQEKLKIAFARLREEIEEEKNTCRQLKLKNKKLMEDLEEANNMVADAGEELGRERQARQLMEEVCNELAREIGEDKAEVEQLRREQAMSREMVEEELKMIRMASLWQDQGINVNASETHTEHDDKNSIDMPLIELRSKTDVSADSISRMTQNRDERQKSSMEQYAAESMQHAIRGGATGQGSRNMNAEERVVTQPFETQNIQQSHICDRCADEIQSENQRRVFADAHVDLQVRSSAHMVNYSKKPFRDTKMPRALVRDGVVSYNGVIVTHVKHQMPSHKLDHAGIRNHEAPRGIILDTQSSQHGSCSESCENEGIVSWHTAGEVDNMHNSSTSVSLCDGSKLQSNNPSCSCSTCMLPAQRTIDRKSLTLHSEAEQVKLRIENADLRGNVADFDNACGVHSYSENDLSPEYLGNESSFQMQSEIEEVHSTSCAQTAERGGNMDTERPRHCHSKDLTRESDEAHCLIHPAYKSAKILSDRVESCQEGHGDLDGFYFEPVLSDELLIDNAARGYQLESSVQSATEQGRDERDGVPHLAEKSANAVAKFDEDDHDDDRHDGRCREFSDACSRSAEQGRAVRVLPRESMFDDVHDRNTRSLSVPVKCSIRETNPATSYKLVLPTSNTIRIASIKNNIHSSRGSARSLSPSRAQVLQCFRPSSTSPDHDNPVLGALSGIRRGEGAEERRHGRVFLSRSNSHNNMYDAVRAELEKAAQSTKHGLCEQRQTRRKQGKDRRGSSGADKEEKANSLRAELLKAREMDLRHAQRKSAAPPPTPIVTQNSITGKGKGTALPSSPSSSSRFSLIPTPSTCATSQPTH</sequence>
<keyword evidence="1" id="KW-0175">Coiled coil</keyword>
<keyword evidence="4" id="KW-1185">Reference proteome</keyword>
<evidence type="ECO:0000256" key="2">
    <source>
        <dbReference type="SAM" id="MobiDB-lite"/>
    </source>
</evidence>
<dbReference type="AlphaFoldDB" id="A0A8T2Q9R4"/>
<evidence type="ECO:0000313" key="3">
    <source>
        <dbReference type="EMBL" id="KAH7280001.1"/>
    </source>
</evidence>
<feature type="compositionally biased region" description="Low complexity" evidence="2">
    <location>
        <begin position="1052"/>
        <end position="1068"/>
    </location>
</feature>
<dbReference type="OrthoDB" id="1925780at2759"/>
<proteinExistence type="predicted"/>